<comment type="caution">
    <text evidence="2">The sequence shown here is derived from an EMBL/GenBank/DDBJ whole genome shotgun (WGS) entry which is preliminary data.</text>
</comment>
<proteinExistence type="predicted"/>
<keyword evidence="3" id="KW-1185">Reference proteome</keyword>
<keyword evidence="1" id="KW-0732">Signal</keyword>
<dbReference type="Proteomes" id="UP001497497">
    <property type="component" value="Unassembled WGS sequence"/>
</dbReference>
<sequence length="240" mass="26371">MLAIVFAVSALVAVSVNSCTVTSFKRYGEKCSCKDGCLDGAYCLRDKNGGLSCSCLPCQYYDQTLRQCVNTPDYGETCNGVCSSNYTCLNSPTGCTTCQCLSNQIYNATIQACVNIPRINEPCTNMCAPSLTCVNSMCRCPSGSRWNSTDEVCRSNNSPICLSRTQTNCQGYASKNYPACFPECKDGIFITCSNGYIFVRDCALSNYKNGLSKLVYEPTTDRCEYKTPYCPRDLDLQIIQ</sequence>
<protein>
    <submittedName>
        <fullName evidence="2">Uncharacterized protein</fullName>
    </submittedName>
</protein>
<evidence type="ECO:0000313" key="3">
    <source>
        <dbReference type="Proteomes" id="UP001497497"/>
    </source>
</evidence>
<feature type="chain" id="PRO_5043999279" evidence="1">
    <location>
        <begin position="19"/>
        <end position="240"/>
    </location>
</feature>
<gene>
    <name evidence="2" type="ORF">GSLYS_00003606001</name>
</gene>
<accession>A0AAV2HBF5</accession>
<dbReference type="EMBL" id="CAXITT010000049">
    <property type="protein sequence ID" value="CAL1529451.1"/>
    <property type="molecule type" value="Genomic_DNA"/>
</dbReference>
<evidence type="ECO:0000256" key="1">
    <source>
        <dbReference type="SAM" id="SignalP"/>
    </source>
</evidence>
<reference evidence="2 3" key="1">
    <citation type="submission" date="2024-04" db="EMBL/GenBank/DDBJ databases">
        <authorList>
            <consortium name="Genoscope - CEA"/>
            <person name="William W."/>
        </authorList>
    </citation>
    <scope>NUCLEOTIDE SEQUENCE [LARGE SCALE GENOMIC DNA]</scope>
</reference>
<name>A0AAV2HBF5_LYMST</name>
<organism evidence="2 3">
    <name type="scientific">Lymnaea stagnalis</name>
    <name type="common">Great pond snail</name>
    <name type="synonym">Helix stagnalis</name>
    <dbReference type="NCBI Taxonomy" id="6523"/>
    <lineage>
        <taxon>Eukaryota</taxon>
        <taxon>Metazoa</taxon>
        <taxon>Spiralia</taxon>
        <taxon>Lophotrochozoa</taxon>
        <taxon>Mollusca</taxon>
        <taxon>Gastropoda</taxon>
        <taxon>Heterobranchia</taxon>
        <taxon>Euthyneura</taxon>
        <taxon>Panpulmonata</taxon>
        <taxon>Hygrophila</taxon>
        <taxon>Lymnaeoidea</taxon>
        <taxon>Lymnaeidae</taxon>
        <taxon>Lymnaea</taxon>
    </lineage>
</organism>
<dbReference type="AlphaFoldDB" id="A0AAV2HBF5"/>
<feature type="signal peptide" evidence="1">
    <location>
        <begin position="1"/>
        <end position="18"/>
    </location>
</feature>
<evidence type="ECO:0000313" key="2">
    <source>
        <dbReference type="EMBL" id="CAL1529451.1"/>
    </source>
</evidence>